<keyword evidence="11" id="KW-0175">Coiled coil</keyword>
<sequence>MYRVFLAEDESLIRKGIKNLIAWNEYGFAFVGEAQDGELAWPLIQKQKPDIVITDIRMPFMDGLSLSRLIKKNMPETTIIILSGYDDFTYAKEAIGIGVDQYLLKPLSRDQLIKVLLEVKKKKDQVREKQRYMEQFQKEVQEYLSSSHRAFFEALISGKHSVPELIERAEKLKINLTAESYNIVLLLVEENFDDISYEMQNADYQDELFQKFPKNNQIEMFSMGVDVIAFLIKADSGKITSVTQSCINRIAEIFESLNNVMKWTAKEGNPVSRLSAVAQCYQEARQKIFHLEQFALEDADNGIQENSGKEFNFNKLDASKMDQRIVEKFLSNGLENEIDGFVNDYFNSMGESAMESTIFRQYVLMHVQFTTKAFVEKINVIKEIVHSDLQMDLSLMEAISSLDGAKTYVSKLLEEAIQIRDQVSRCRYSSMMDKAIGYMKVHFSDHDIDLRTVAEVANISATYFSGVFSQQMGKTFVEYLTELRMQHARELLRCTDKSSGEIAYEVGYKDSHYFSFLFKKVNGCSPRDYRAGGKHDKI</sequence>
<dbReference type="RefSeq" id="WP_092476857.1">
    <property type="nucleotide sequence ID" value="NZ_FOHN01000005.1"/>
</dbReference>
<evidence type="ECO:0000259" key="12">
    <source>
        <dbReference type="PROSITE" id="PS01124"/>
    </source>
</evidence>
<evidence type="ECO:0000313" key="14">
    <source>
        <dbReference type="EMBL" id="SES90340.1"/>
    </source>
</evidence>
<feature type="coiled-coil region" evidence="11">
    <location>
        <begin position="109"/>
        <end position="139"/>
    </location>
</feature>
<dbReference type="InterPro" id="IPR001789">
    <property type="entry name" value="Sig_transdc_resp-reg_receiver"/>
</dbReference>
<dbReference type="Proteomes" id="UP000199800">
    <property type="component" value="Unassembled WGS sequence"/>
</dbReference>
<evidence type="ECO:0000256" key="7">
    <source>
        <dbReference type="ARBA" id="ARBA00023125"/>
    </source>
</evidence>
<dbReference type="AlphaFoldDB" id="A0A1I0A9F3"/>
<keyword evidence="15" id="KW-1185">Reference proteome</keyword>
<dbReference type="InterPro" id="IPR051552">
    <property type="entry name" value="HptR"/>
</dbReference>
<evidence type="ECO:0000256" key="6">
    <source>
        <dbReference type="ARBA" id="ARBA00023015"/>
    </source>
</evidence>
<dbReference type="OrthoDB" id="9794370at2"/>
<proteinExistence type="predicted"/>
<feature type="domain" description="Response regulatory" evidence="13">
    <location>
        <begin position="3"/>
        <end position="120"/>
    </location>
</feature>
<dbReference type="InterPro" id="IPR009057">
    <property type="entry name" value="Homeodomain-like_sf"/>
</dbReference>
<dbReference type="GO" id="GO:0043565">
    <property type="term" value="F:sequence-specific DNA binding"/>
    <property type="evidence" value="ECO:0007669"/>
    <property type="project" value="InterPro"/>
</dbReference>
<organism evidence="14 15">
    <name type="scientific">[Clostridium] polysaccharolyticum</name>
    <dbReference type="NCBI Taxonomy" id="29364"/>
    <lineage>
        <taxon>Bacteria</taxon>
        <taxon>Bacillati</taxon>
        <taxon>Bacillota</taxon>
        <taxon>Clostridia</taxon>
        <taxon>Lachnospirales</taxon>
        <taxon>Lachnospiraceae</taxon>
    </lineage>
</organism>
<evidence type="ECO:0000256" key="5">
    <source>
        <dbReference type="ARBA" id="ARBA00023012"/>
    </source>
</evidence>
<dbReference type="SMART" id="SM00342">
    <property type="entry name" value="HTH_ARAC"/>
    <property type="match status" value="1"/>
</dbReference>
<dbReference type="InterPro" id="IPR011006">
    <property type="entry name" value="CheY-like_superfamily"/>
</dbReference>
<dbReference type="Gene3D" id="1.10.10.60">
    <property type="entry name" value="Homeodomain-like"/>
    <property type="match status" value="2"/>
</dbReference>
<evidence type="ECO:0000256" key="2">
    <source>
        <dbReference type="ARBA" id="ARBA00018672"/>
    </source>
</evidence>
<evidence type="ECO:0000256" key="8">
    <source>
        <dbReference type="ARBA" id="ARBA00023163"/>
    </source>
</evidence>
<name>A0A1I0A9F3_9FIRM</name>
<dbReference type="Gene3D" id="3.40.50.2300">
    <property type="match status" value="1"/>
</dbReference>
<feature type="modified residue" description="4-aspartylphosphate" evidence="10">
    <location>
        <position position="55"/>
    </location>
</feature>
<dbReference type="STRING" id="29364.SAMN04487772_10513"/>
<dbReference type="SUPFAM" id="SSF46689">
    <property type="entry name" value="Homeodomain-like"/>
    <property type="match status" value="1"/>
</dbReference>
<keyword evidence="8" id="KW-0804">Transcription</keyword>
<feature type="domain" description="HTH araC/xylS-type" evidence="12">
    <location>
        <begin position="433"/>
        <end position="532"/>
    </location>
</feature>
<dbReference type="PANTHER" id="PTHR42713:SF3">
    <property type="entry name" value="TRANSCRIPTIONAL REGULATORY PROTEIN HPTR"/>
    <property type="match status" value="1"/>
</dbReference>
<evidence type="ECO:0000256" key="11">
    <source>
        <dbReference type="SAM" id="Coils"/>
    </source>
</evidence>
<gene>
    <name evidence="14" type="ORF">SAMN04487772_10513</name>
</gene>
<evidence type="ECO:0000259" key="13">
    <source>
        <dbReference type="PROSITE" id="PS50110"/>
    </source>
</evidence>
<dbReference type="GO" id="GO:0005737">
    <property type="term" value="C:cytoplasm"/>
    <property type="evidence" value="ECO:0007669"/>
    <property type="project" value="UniProtKB-SubCell"/>
</dbReference>
<evidence type="ECO:0000256" key="4">
    <source>
        <dbReference type="ARBA" id="ARBA00022553"/>
    </source>
</evidence>
<keyword evidence="7" id="KW-0238">DNA-binding</keyword>
<comment type="subcellular location">
    <subcellularLocation>
        <location evidence="1">Cytoplasm</location>
    </subcellularLocation>
</comment>
<evidence type="ECO:0000256" key="3">
    <source>
        <dbReference type="ARBA" id="ARBA00022490"/>
    </source>
</evidence>
<evidence type="ECO:0000256" key="9">
    <source>
        <dbReference type="ARBA" id="ARBA00024867"/>
    </source>
</evidence>
<dbReference type="GO" id="GO:0000160">
    <property type="term" value="P:phosphorelay signal transduction system"/>
    <property type="evidence" value="ECO:0007669"/>
    <property type="project" value="UniProtKB-KW"/>
</dbReference>
<dbReference type="PANTHER" id="PTHR42713">
    <property type="entry name" value="HISTIDINE KINASE-RELATED"/>
    <property type="match status" value="1"/>
</dbReference>
<evidence type="ECO:0000313" key="15">
    <source>
        <dbReference type="Proteomes" id="UP000199800"/>
    </source>
</evidence>
<protein>
    <recommendedName>
        <fullName evidence="2">Stage 0 sporulation protein A homolog</fullName>
    </recommendedName>
</protein>
<dbReference type="Pfam" id="PF12833">
    <property type="entry name" value="HTH_18"/>
    <property type="match status" value="1"/>
</dbReference>
<reference evidence="14 15" key="1">
    <citation type="submission" date="2016-10" db="EMBL/GenBank/DDBJ databases">
        <authorList>
            <person name="de Groot N.N."/>
        </authorList>
    </citation>
    <scope>NUCLEOTIDE SEQUENCE [LARGE SCALE GENOMIC DNA]</scope>
    <source>
        <strain evidence="14 15">DSM 1801</strain>
    </source>
</reference>
<dbReference type="EMBL" id="FOHN01000005">
    <property type="protein sequence ID" value="SES90340.1"/>
    <property type="molecule type" value="Genomic_DNA"/>
</dbReference>
<dbReference type="GO" id="GO:0003700">
    <property type="term" value="F:DNA-binding transcription factor activity"/>
    <property type="evidence" value="ECO:0007669"/>
    <property type="project" value="InterPro"/>
</dbReference>
<keyword evidence="4 10" id="KW-0597">Phosphoprotein</keyword>
<dbReference type="Pfam" id="PF00072">
    <property type="entry name" value="Response_reg"/>
    <property type="match status" value="1"/>
</dbReference>
<comment type="function">
    <text evidence="9">May play the central regulatory role in sporulation. It may be an element of the effector pathway responsible for the activation of sporulation genes in response to nutritional stress. Spo0A may act in concert with spo0H (a sigma factor) to control the expression of some genes that are critical to the sporulation process.</text>
</comment>
<keyword evidence="5" id="KW-0902">Two-component regulatory system</keyword>
<evidence type="ECO:0000256" key="1">
    <source>
        <dbReference type="ARBA" id="ARBA00004496"/>
    </source>
</evidence>
<dbReference type="SMART" id="SM00448">
    <property type="entry name" value="REC"/>
    <property type="match status" value="1"/>
</dbReference>
<keyword evidence="6" id="KW-0805">Transcription regulation</keyword>
<accession>A0A1I0A9F3</accession>
<dbReference type="InterPro" id="IPR018060">
    <property type="entry name" value="HTH_AraC"/>
</dbReference>
<dbReference type="SUPFAM" id="SSF52172">
    <property type="entry name" value="CheY-like"/>
    <property type="match status" value="1"/>
</dbReference>
<evidence type="ECO:0000256" key="10">
    <source>
        <dbReference type="PROSITE-ProRule" id="PRU00169"/>
    </source>
</evidence>
<dbReference type="CDD" id="cd17536">
    <property type="entry name" value="REC_YesN-like"/>
    <property type="match status" value="1"/>
</dbReference>
<dbReference type="PROSITE" id="PS01124">
    <property type="entry name" value="HTH_ARAC_FAMILY_2"/>
    <property type="match status" value="1"/>
</dbReference>
<keyword evidence="3" id="KW-0963">Cytoplasm</keyword>
<dbReference type="PROSITE" id="PS50110">
    <property type="entry name" value="RESPONSE_REGULATORY"/>
    <property type="match status" value="1"/>
</dbReference>